<dbReference type="HAMAP" id="MF_00108">
    <property type="entry name" value="IspD"/>
    <property type="match status" value="1"/>
</dbReference>
<feature type="site" description="Positions MEP for the nucleophilic attack" evidence="7">
    <location>
        <position position="153"/>
    </location>
</feature>
<comment type="function">
    <text evidence="7">Catalyzes the formation of 4-diphosphocytidyl-2-C-methyl-D-erythritol from CTP and 2-C-methyl-D-erythritol 4-phosphate (MEP).</text>
</comment>
<evidence type="ECO:0000256" key="2">
    <source>
        <dbReference type="ARBA" id="ARBA00004787"/>
    </source>
</evidence>
<dbReference type="RefSeq" id="WP_066390607.1">
    <property type="nucleotide sequence ID" value="NZ_CP015378.1"/>
</dbReference>
<dbReference type="InterPro" id="IPR034683">
    <property type="entry name" value="IspD/TarI"/>
</dbReference>
<proteinExistence type="inferred from homology"/>
<dbReference type="GO" id="GO:0050518">
    <property type="term" value="F:2-C-methyl-D-erythritol 4-phosphate cytidylyltransferase activity"/>
    <property type="evidence" value="ECO:0007669"/>
    <property type="project" value="UniProtKB-UniRule"/>
</dbReference>
<dbReference type="InterPro" id="IPR001228">
    <property type="entry name" value="IspD"/>
</dbReference>
<comment type="pathway">
    <text evidence="2 7">Isoprenoid biosynthesis; isopentenyl diphosphate biosynthesis via DXP pathway; isopentenyl diphosphate from 1-deoxy-D-xylulose 5-phosphate: step 2/6.</text>
</comment>
<feature type="site" description="Positions MEP for the nucleophilic attack" evidence="7">
    <location>
        <position position="209"/>
    </location>
</feature>
<keyword evidence="9" id="KW-1185">Reference proteome</keyword>
<name>A0A161IN45_9BACL</name>
<dbReference type="InterPro" id="IPR018294">
    <property type="entry name" value="ISPD_synthase_CS"/>
</dbReference>
<dbReference type="EC" id="2.7.7.60" evidence="7"/>
<organism evidence="8 9">
    <name type="scientific">Fictibacillus phosphorivorans</name>
    <dbReference type="NCBI Taxonomy" id="1221500"/>
    <lineage>
        <taxon>Bacteria</taxon>
        <taxon>Bacillati</taxon>
        <taxon>Bacillota</taxon>
        <taxon>Bacilli</taxon>
        <taxon>Bacillales</taxon>
        <taxon>Fictibacillaceae</taxon>
        <taxon>Fictibacillus</taxon>
    </lineage>
</organism>
<keyword evidence="5 7" id="KW-0548">Nucleotidyltransferase</keyword>
<evidence type="ECO:0000256" key="1">
    <source>
        <dbReference type="ARBA" id="ARBA00001282"/>
    </source>
</evidence>
<comment type="similarity">
    <text evidence="3 7">Belongs to the IspD/TarI cytidylyltransferase family. IspD subfamily.</text>
</comment>
<dbReference type="PROSITE" id="PS01295">
    <property type="entry name" value="ISPD"/>
    <property type="match status" value="1"/>
</dbReference>
<dbReference type="InterPro" id="IPR050088">
    <property type="entry name" value="IspD/TarI_cytidylyltransf_bact"/>
</dbReference>
<evidence type="ECO:0000313" key="8">
    <source>
        <dbReference type="EMBL" id="ANC75425.1"/>
    </source>
</evidence>
<evidence type="ECO:0000256" key="4">
    <source>
        <dbReference type="ARBA" id="ARBA00022679"/>
    </source>
</evidence>
<dbReference type="Proteomes" id="UP000076623">
    <property type="component" value="Chromosome"/>
</dbReference>
<dbReference type="UniPathway" id="UPA00056">
    <property type="reaction ID" value="UER00093"/>
</dbReference>
<sequence length="231" mass="25721">MNYWTVIPAAGQGKRMNAGISKQWIELLGKPVLAHTLDVFENDSNCEGVILVGSEKELQQMQDFVESFQYQKVRKIVPGGKERQQSVYEGLKVVPTDTDLVLIHDAARPFITHDSILQLVNTARDTGSAVLAVPVKDTVKRVIENQVEETIDRSSLWAVQTPQAFRLSIVMDAHRKADEESYIGTDDASLVERIGQTVAIVMGDYHNIKLTTSDDLLFGQAILLERQGEEA</sequence>
<dbReference type="PANTHER" id="PTHR32125:SF4">
    <property type="entry name" value="2-C-METHYL-D-ERYTHRITOL 4-PHOSPHATE CYTIDYLYLTRANSFERASE, CHLOROPLASTIC"/>
    <property type="match status" value="1"/>
</dbReference>
<protein>
    <recommendedName>
        <fullName evidence="7">2-C-methyl-D-erythritol 4-phosphate cytidylyltransferase</fullName>
        <ecNumber evidence="7">2.7.7.60</ecNumber>
    </recommendedName>
    <alternativeName>
        <fullName evidence="7">4-diphosphocytidyl-2C-methyl-D-erythritol synthase</fullName>
    </alternativeName>
    <alternativeName>
        <fullName evidence="7">MEP cytidylyltransferase</fullName>
        <shortName evidence="7">MCT</shortName>
    </alternativeName>
</protein>
<dbReference type="AlphaFoldDB" id="A0A161IN45"/>
<dbReference type="NCBIfam" id="TIGR00453">
    <property type="entry name" value="ispD"/>
    <property type="match status" value="1"/>
</dbReference>
<keyword evidence="4 7" id="KW-0808">Transferase</keyword>
<feature type="site" description="Transition state stabilizer" evidence="7">
    <location>
        <position position="22"/>
    </location>
</feature>
<dbReference type="GO" id="GO:0019288">
    <property type="term" value="P:isopentenyl diphosphate biosynthetic process, methylerythritol 4-phosphate pathway"/>
    <property type="evidence" value="ECO:0007669"/>
    <property type="project" value="UniProtKB-UniRule"/>
</dbReference>
<dbReference type="FunFam" id="3.90.550.10:FF:000003">
    <property type="entry name" value="2-C-methyl-D-erythritol 4-phosphate cytidylyltransferase"/>
    <property type="match status" value="1"/>
</dbReference>
<evidence type="ECO:0000256" key="6">
    <source>
        <dbReference type="ARBA" id="ARBA00023229"/>
    </source>
</evidence>
<evidence type="ECO:0000256" key="5">
    <source>
        <dbReference type="ARBA" id="ARBA00022695"/>
    </source>
</evidence>
<evidence type="ECO:0000256" key="3">
    <source>
        <dbReference type="ARBA" id="ARBA00009789"/>
    </source>
</evidence>
<feature type="site" description="Transition state stabilizer" evidence="7">
    <location>
        <position position="15"/>
    </location>
</feature>
<dbReference type="SUPFAM" id="SSF53448">
    <property type="entry name" value="Nucleotide-diphospho-sugar transferases"/>
    <property type="match status" value="1"/>
</dbReference>
<comment type="catalytic activity">
    <reaction evidence="1 7">
        <text>2-C-methyl-D-erythritol 4-phosphate + CTP + H(+) = 4-CDP-2-C-methyl-D-erythritol + diphosphate</text>
        <dbReference type="Rhea" id="RHEA:13429"/>
        <dbReference type="ChEBI" id="CHEBI:15378"/>
        <dbReference type="ChEBI" id="CHEBI:33019"/>
        <dbReference type="ChEBI" id="CHEBI:37563"/>
        <dbReference type="ChEBI" id="CHEBI:57823"/>
        <dbReference type="ChEBI" id="CHEBI:58262"/>
        <dbReference type="EC" id="2.7.7.60"/>
    </reaction>
</comment>
<dbReference type="EMBL" id="CP015378">
    <property type="protein sequence ID" value="ANC75425.1"/>
    <property type="molecule type" value="Genomic_DNA"/>
</dbReference>
<evidence type="ECO:0000256" key="7">
    <source>
        <dbReference type="HAMAP-Rule" id="MF_00108"/>
    </source>
</evidence>
<dbReference type="CDD" id="cd02516">
    <property type="entry name" value="CDP-ME_synthetase"/>
    <property type="match status" value="1"/>
</dbReference>
<dbReference type="InterPro" id="IPR029044">
    <property type="entry name" value="Nucleotide-diphossugar_trans"/>
</dbReference>
<reference evidence="8 9" key="1">
    <citation type="submission" date="2016-04" db="EMBL/GenBank/DDBJ databases">
        <title>Complete genome sequence of Fictibacillus phosphorivorans G25-29, a strain toxic to nematodes.</title>
        <authorList>
            <person name="Zheng Z."/>
        </authorList>
    </citation>
    <scope>NUCLEOTIDE SEQUENCE [LARGE SCALE GENOMIC DNA]</scope>
    <source>
        <strain evidence="8 9">G25-29</strain>
    </source>
</reference>
<dbReference type="STRING" id="1221500.ABE65_000480"/>
<dbReference type="Gene3D" id="3.90.550.10">
    <property type="entry name" value="Spore Coat Polysaccharide Biosynthesis Protein SpsA, Chain A"/>
    <property type="match status" value="1"/>
</dbReference>
<accession>A0A161IN45</accession>
<dbReference type="KEGG" id="fpn:ABE65_000480"/>
<dbReference type="PANTHER" id="PTHR32125">
    <property type="entry name" value="2-C-METHYL-D-ERYTHRITOL 4-PHOSPHATE CYTIDYLYLTRANSFERASE, CHLOROPLASTIC"/>
    <property type="match status" value="1"/>
</dbReference>
<keyword evidence="6 7" id="KW-0414">Isoprene biosynthesis</keyword>
<gene>
    <name evidence="7" type="primary">ispD</name>
    <name evidence="8" type="ORF">ABE65_000480</name>
</gene>
<evidence type="ECO:0000313" key="9">
    <source>
        <dbReference type="Proteomes" id="UP000076623"/>
    </source>
</evidence>
<dbReference type="Pfam" id="PF01128">
    <property type="entry name" value="IspD"/>
    <property type="match status" value="1"/>
</dbReference>